<dbReference type="RefSeq" id="WP_102074202.1">
    <property type="nucleotide sequence ID" value="NZ_PDNW01000009.1"/>
</dbReference>
<organism evidence="1 2">
    <name type="scientific">Pollutimonas subterranea</name>
    <dbReference type="NCBI Taxonomy" id="2045210"/>
    <lineage>
        <taxon>Bacteria</taxon>
        <taxon>Pseudomonadati</taxon>
        <taxon>Pseudomonadota</taxon>
        <taxon>Betaproteobacteria</taxon>
        <taxon>Burkholderiales</taxon>
        <taxon>Alcaligenaceae</taxon>
        <taxon>Pollutimonas</taxon>
    </lineage>
</organism>
<sequence length="128" mass="14026">MLLCWRPVHAGDRAWTQDAVSPAINYKNVAVAARYTPKASATLTPASRITRVQATRSYHGNARIQTRLCWNGSERCVNLTGASVSTHEFDGLDADKSMYLVHTAVDARPGPLPSPVFVKGSVVVWYEP</sequence>
<evidence type="ECO:0000313" key="1">
    <source>
        <dbReference type="EMBL" id="PLC49651.1"/>
    </source>
</evidence>
<evidence type="ECO:0000313" key="2">
    <source>
        <dbReference type="Proteomes" id="UP000234190"/>
    </source>
</evidence>
<evidence type="ECO:0008006" key="3">
    <source>
        <dbReference type="Google" id="ProtNLM"/>
    </source>
</evidence>
<dbReference type="OrthoDB" id="8685913at2"/>
<gene>
    <name evidence="1" type="ORF">CR159_12060</name>
</gene>
<name>A0A2N4U3R4_9BURK</name>
<dbReference type="AlphaFoldDB" id="A0A2N4U3R4"/>
<proteinExistence type="predicted"/>
<comment type="caution">
    <text evidence="1">The sequence shown here is derived from an EMBL/GenBank/DDBJ whole genome shotgun (WGS) entry which is preliminary data.</text>
</comment>
<protein>
    <recommendedName>
        <fullName evidence="3">Flagellar protein FlhE</fullName>
    </recommendedName>
</protein>
<reference evidence="1 2" key="1">
    <citation type="submission" date="2017-10" db="EMBL/GenBank/DDBJ databases">
        <title>Two draft genome sequences of Pusillimonas sp. strains isolated from a nitrate- and radionuclide-contaminated groundwater in Russia.</title>
        <authorList>
            <person name="Grouzdev D.S."/>
            <person name="Tourova T.P."/>
            <person name="Goeva M.A."/>
            <person name="Babich T.L."/>
            <person name="Sokolova D.S."/>
            <person name="Abdullin R."/>
            <person name="Poltaraus A.B."/>
            <person name="Toshchakov S.V."/>
            <person name="Nazina T.N."/>
        </authorList>
    </citation>
    <scope>NUCLEOTIDE SEQUENCE [LARGE SCALE GENOMIC DNA]</scope>
    <source>
        <strain evidence="1 2">JR1/69-3-13</strain>
    </source>
</reference>
<keyword evidence="2" id="KW-1185">Reference proteome</keyword>
<accession>A0A2N4U3R4</accession>
<dbReference type="EMBL" id="PDNW01000009">
    <property type="protein sequence ID" value="PLC49651.1"/>
    <property type="molecule type" value="Genomic_DNA"/>
</dbReference>
<dbReference type="Proteomes" id="UP000234190">
    <property type="component" value="Unassembled WGS sequence"/>
</dbReference>